<protein>
    <recommendedName>
        <fullName evidence="8">Aluminum-activated malate transporter</fullName>
    </recommendedName>
</protein>
<dbReference type="EMBL" id="CP144695">
    <property type="protein sequence ID" value="WVZ05383.1"/>
    <property type="molecule type" value="Genomic_DNA"/>
</dbReference>
<name>A0AAQ3NBB2_VIGMU</name>
<keyword evidence="7" id="KW-1185">Reference proteome</keyword>
<gene>
    <name evidence="6" type="ORF">V8G54_018729</name>
</gene>
<accession>A0AAQ3NBB2</accession>
<keyword evidence="4" id="KW-0472">Membrane</keyword>
<evidence type="ECO:0000313" key="6">
    <source>
        <dbReference type="EMBL" id="WVZ05383.1"/>
    </source>
</evidence>
<evidence type="ECO:0000256" key="5">
    <source>
        <dbReference type="SAM" id="MobiDB-lite"/>
    </source>
</evidence>
<keyword evidence="2" id="KW-0812">Transmembrane</keyword>
<dbReference type="InterPro" id="IPR020966">
    <property type="entry name" value="ALMT"/>
</dbReference>
<keyword evidence="3" id="KW-1133">Transmembrane helix</keyword>
<dbReference type="Pfam" id="PF11744">
    <property type="entry name" value="ALMT"/>
    <property type="match status" value="1"/>
</dbReference>
<organism evidence="6 7">
    <name type="scientific">Vigna mungo</name>
    <name type="common">Black gram</name>
    <name type="synonym">Phaseolus mungo</name>
    <dbReference type="NCBI Taxonomy" id="3915"/>
    <lineage>
        <taxon>Eukaryota</taxon>
        <taxon>Viridiplantae</taxon>
        <taxon>Streptophyta</taxon>
        <taxon>Embryophyta</taxon>
        <taxon>Tracheophyta</taxon>
        <taxon>Spermatophyta</taxon>
        <taxon>Magnoliopsida</taxon>
        <taxon>eudicotyledons</taxon>
        <taxon>Gunneridae</taxon>
        <taxon>Pentapetalae</taxon>
        <taxon>rosids</taxon>
        <taxon>fabids</taxon>
        <taxon>Fabales</taxon>
        <taxon>Fabaceae</taxon>
        <taxon>Papilionoideae</taxon>
        <taxon>50 kb inversion clade</taxon>
        <taxon>NPAAA clade</taxon>
        <taxon>indigoferoid/millettioid clade</taxon>
        <taxon>Phaseoleae</taxon>
        <taxon>Vigna</taxon>
    </lineage>
</organism>
<dbReference type="AlphaFoldDB" id="A0AAQ3NBB2"/>
<comment type="subcellular location">
    <subcellularLocation>
        <location evidence="1">Membrane</location>
        <topology evidence="1">Multi-pass membrane protein</topology>
    </subcellularLocation>
</comment>
<dbReference type="GO" id="GO:0015743">
    <property type="term" value="P:malate transport"/>
    <property type="evidence" value="ECO:0007669"/>
    <property type="project" value="InterPro"/>
</dbReference>
<evidence type="ECO:0000256" key="3">
    <source>
        <dbReference type="ARBA" id="ARBA00022989"/>
    </source>
</evidence>
<evidence type="ECO:0000256" key="4">
    <source>
        <dbReference type="ARBA" id="ARBA00023136"/>
    </source>
</evidence>
<reference evidence="6 7" key="1">
    <citation type="journal article" date="2023" name="Life. Sci Alliance">
        <title>Evolutionary insights into 3D genome organization and epigenetic landscape of Vigna mungo.</title>
        <authorList>
            <person name="Junaid A."/>
            <person name="Singh B."/>
            <person name="Bhatia S."/>
        </authorList>
    </citation>
    <scope>NUCLEOTIDE SEQUENCE [LARGE SCALE GENOMIC DNA]</scope>
    <source>
        <strain evidence="6">Urdbean</strain>
    </source>
</reference>
<sequence>MAHPSAAKSHIENAKIAVKELKLVFKTVSLEKAKLRSIMPVVTVASILEEITKSVEKISVAVSGYRVEELIELAHQRFSTILIGCQITYKVSVATGKSRRDDDDPKKETSFEKEDLEEGVSTLQRLP</sequence>
<dbReference type="Proteomes" id="UP001374535">
    <property type="component" value="Chromosome 6"/>
</dbReference>
<feature type="region of interest" description="Disordered" evidence="5">
    <location>
        <begin position="95"/>
        <end position="127"/>
    </location>
</feature>
<evidence type="ECO:0000256" key="1">
    <source>
        <dbReference type="ARBA" id="ARBA00004141"/>
    </source>
</evidence>
<proteinExistence type="predicted"/>
<dbReference type="GO" id="GO:0016020">
    <property type="term" value="C:membrane"/>
    <property type="evidence" value="ECO:0007669"/>
    <property type="project" value="UniProtKB-SubCell"/>
</dbReference>
<evidence type="ECO:0000313" key="7">
    <source>
        <dbReference type="Proteomes" id="UP001374535"/>
    </source>
</evidence>
<evidence type="ECO:0000256" key="2">
    <source>
        <dbReference type="ARBA" id="ARBA00022692"/>
    </source>
</evidence>
<feature type="compositionally biased region" description="Basic and acidic residues" evidence="5">
    <location>
        <begin position="98"/>
        <end position="113"/>
    </location>
</feature>
<evidence type="ECO:0008006" key="8">
    <source>
        <dbReference type="Google" id="ProtNLM"/>
    </source>
</evidence>